<dbReference type="Gene3D" id="3.40.50.2300">
    <property type="match status" value="1"/>
</dbReference>
<evidence type="ECO:0000313" key="4">
    <source>
        <dbReference type="EMBL" id="SDE75368.1"/>
    </source>
</evidence>
<dbReference type="PROSITE" id="PS50930">
    <property type="entry name" value="HTH_LYTTR"/>
    <property type="match status" value="1"/>
</dbReference>
<evidence type="ECO:0000259" key="2">
    <source>
        <dbReference type="PROSITE" id="PS50110"/>
    </source>
</evidence>
<dbReference type="Pfam" id="PF04397">
    <property type="entry name" value="LytTR"/>
    <property type="match status" value="1"/>
</dbReference>
<feature type="domain" description="Response regulatory" evidence="2">
    <location>
        <begin position="2"/>
        <end position="117"/>
    </location>
</feature>
<dbReference type="RefSeq" id="WP_093143948.1">
    <property type="nucleotide sequence ID" value="NZ_BMWO01000002.1"/>
</dbReference>
<evidence type="ECO:0000256" key="1">
    <source>
        <dbReference type="PROSITE-ProRule" id="PRU00169"/>
    </source>
</evidence>
<dbReference type="InterPro" id="IPR011006">
    <property type="entry name" value="CheY-like_superfamily"/>
</dbReference>
<dbReference type="GO" id="GO:0000156">
    <property type="term" value="F:phosphorelay response regulator activity"/>
    <property type="evidence" value="ECO:0007669"/>
    <property type="project" value="InterPro"/>
</dbReference>
<name>A0A1G7FHK3_9FLAO</name>
<dbReference type="PANTHER" id="PTHR37299">
    <property type="entry name" value="TRANSCRIPTIONAL REGULATOR-RELATED"/>
    <property type="match status" value="1"/>
</dbReference>
<dbReference type="AlphaFoldDB" id="A0A1G7FHK3"/>
<dbReference type="GO" id="GO:0003677">
    <property type="term" value="F:DNA binding"/>
    <property type="evidence" value="ECO:0007669"/>
    <property type="project" value="InterPro"/>
</dbReference>
<dbReference type="InterPro" id="IPR007492">
    <property type="entry name" value="LytTR_DNA-bd_dom"/>
</dbReference>
<dbReference type="SMART" id="SM00850">
    <property type="entry name" value="LytTR"/>
    <property type="match status" value="1"/>
</dbReference>
<proteinExistence type="predicted"/>
<dbReference type="Gene3D" id="2.40.50.1020">
    <property type="entry name" value="LytTr DNA-binding domain"/>
    <property type="match status" value="1"/>
</dbReference>
<feature type="modified residue" description="4-aspartylphosphate" evidence="1">
    <location>
        <position position="54"/>
    </location>
</feature>
<dbReference type="InterPro" id="IPR046947">
    <property type="entry name" value="LytR-like"/>
</dbReference>
<dbReference type="SMART" id="SM00448">
    <property type="entry name" value="REC"/>
    <property type="match status" value="1"/>
</dbReference>
<protein>
    <submittedName>
        <fullName evidence="4">Two-component system, LytT family, response regulator</fullName>
    </submittedName>
</protein>
<gene>
    <name evidence="4" type="ORF">SAMN05421855_102567</name>
</gene>
<dbReference type="PANTHER" id="PTHR37299:SF1">
    <property type="entry name" value="STAGE 0 SPORULATION PROTEIN A HOMOLOG"/>
    <property type="match status" value="1"/>
</dbReference>
<dbReference type="STRING" id="227084.SAMN05421855_102567"/>
<dbReference type="InterPro" id="IPR001789">
    <property type="entry name" value="Sig_transdc_resp-reg_receiver"/>
</dbReference>
<evidence type="ECO:0000259" key="3">
    <source>
        <dbReference type="PROSITE" id="PS50930"/>
    </source>
</evidence>
<sequence length="251" mass="29295">MKALIIDDEQKARKLIQILLEENCPEIETIYNAGNLEDGVAIIKQEKPDLVFLDIEMPRHSGLQILEFFENQEINFQIIFITAYNKYAVDAFKLSAIDYLLKPVDIFELKEAIAKAMEASKKNDITQNLKLLKESFKNLSKRKLALEVPRGIIFIDYEDILYFEADSMYSHVYLKDGSKELIAKPLKYFVDQLAQNSNFYRPHRSYIVNINSIKEFNKKDGGFLIMNDGKKLSIARDKKESFFQIMRELMR</sequence>
<reference evidence="4 5" key="1">
    <citation type="submission" date="2016-10" db="EMBL/GenBank/DDBJ databases">
        <authorList>
            <person name="de Groot N.N."/>
        </authorList>
    </citation>
    <scope>NUCLEOTIDE SEQUENCE [LARGE SCALE GENOMIC DNA]</scope>
    <source>
        <strain evidence="4 5">DSM 16195</strain>
    </source>
</reference>
<keyword evidence="5" id="KW-1185">Reference proteome</keyword>
<feature type="domain" description="HTH LytTR-type" evidence="3">
    <location>
        <begin position="144"/>
        <end position="248"/>
    </location>
</feature>
<organism evidence="4 5">
    <name type="scientific">Ulvibacter litoralis</name>
    <dbReference type="NCBI Taxonomy" id="227084"/>
    <lineage>
        <taxon>Bacteria</taxon>
        <taxon>Pseudomonadati</taxon>
        <taxon>Bacteroidota</taxon>
        <taxon>Flavobacteriia</taxon>
        <taxon>Flavobacteriales</taxon>
        <taxon>Flavobacteriaceae</taxon>
        <taxon>Ulvibacter</taxon>
    </lineage>
</organism>
<dbReference type="SUPFAM" id="SSF52172">
    <property type="entry name" value="CheY-like"/>
    <property type="match status" value="1"/>
</dbReference>
<keyword evidence="1" id="KW-0597">Phosphoprotein</keyword>
<dbReference type="Pfam" id="PF00072">
    <property type="entry name" value="Response_reg"/>
    <property type="match status" value="1"/>
</dbReference>
<dbReference type="PROSITE" id="PS50110">
    <property type="entry name" value="RESPONSE_REGULATORY"/>
    <property type="match status" value="1"/>
</dbReference>
<dbReference type="OrthoDB" id="2168082at2"/>
<dbReference type="Proteomes" id="UP000199321">
    <property type="component" value="Unassembled WGS sequence"/>
</dbReference>
<evidence type="ECO:0000313" key="5">
    <source>
        <dbReference type="Proteomes" id="UP000199321"/>
    </source>
</evidence>
<dbReference type="EMBL" id="FNBA01000002">
    <property type="protein sequence ID" value="SDE75368.1"/>
    <property type="molecule type" value="Genomic_DNA"/>
</dbReference>
<accession>A0A1G7FHK3</accession>